<evidence type="ECO:0000256" key="1">
    <source>
        <dbReference type="SAM" id="MobiDB-lite"/>
    </source>
</evidence>
<organism evidence="2 3">
    <name type="scientific">Sistotremastrum suecicum HHB10207 ss-3</name>
    <dbReference type="NCBI Taxonomy" id="1314776"/>
    <lineage>
        <taxon>Eukaryota</taxon>
        <taxon>Fungi</taxon>
        <taxon>Dikarya</taxon>
        <taxon>Basidiomycota</taxon>
        <taxon>Agaricomycotina</taxon>
        <taxon>Agaricomycetes</taxon>
        <taxon>Sistotremastrales</taxon>
        <taxon>Sistotremastraceae</taxon>
        <taxon>Sistotremastrum</taxon>
    </lineage>
</organism>
<accession>A0A166A238</accession>
<evidence type="ECO:0000313" key="3">
    <source>
        <dbReference type="Proteomes" id="UP000076798"/>
    </source>
</evidence>
<dbReference type="AlphaFoldDB" id="A0A166A238"/>
<dbReference type="EMBL" id="KV428161">
    <property type="protein sequence ID" value="KZT34880.1"/>
    <property type="molecule type" value="Genomic_DNA"/>
</dbReference>
<proteinExistence type="predicted"/>
<feature type="compositionally biased region" description="Acidic residues" evidence="1">
    <location>
        <begin position="105"/>
        <end position="114"/>
    </location>
</feature>
<reference evidence="2 3" key="1">
    <citation type="journal article" date="2016" name="Mol. Biol. Evol.">
        <title>Comparative Genomics of Early-Diverging Mushroom-Forming Fungi Provides Insights into the Origins of Lignocellulose Decay Capabilities.</title>
        <authorList>
            <person name="Nagy L.G."/>
            <person name="Riley R."/>
            <person name="Tritt A."/>
            <person name="Adam C."/>
            <person name="Daum C."/>
            <person name="Floudas D."/>
            <person name="Sun H."/>
            <person name="Yadav J.S."/>
            <person name="Pangilinan J."/>
            <person name="Larsson K.H."/>
            <person name="Matsuura K."/>
            <person name="Barry K."/>
            <person name="Labutti K."/>
            <person name="Kuo R."/>
            <person name="Ohm R.A."/>
            <person name="Bhattacharya S.S."/>
            <person name="Shirouzu T."/>
            <person name="Yoshinaga Y."/>
            <person name="Martin F.M."/>
            <person name="Grigoriev I.V."/>
            <person name="Hibbett D.S."/>
        </authorList>
    </citation>
    <scope>NUCLEOTIDE SEQUENCE [LARGE SCALE GENOMIC DNA]</scope>
    <source>
        <strain evidence="2 3">HHB10207 ss-3</strain>
    </source>
</reference>
<protein>
    <submittedName>
        <fullName evidence="2">Uncharacterized protein</fullName>
    </submittedName>
</protein>
<dbReference type="Proteomes" id="UP000076798">
    <property type="component" value="Unassembled WGS sequence"/>
</dbReference>
<evidence type="ECO:0000313" key="2">
    <source>
        <dbReference type="EMBL" id="KZT34880.1"/>
    </source>
</evidence>
<name>A0A166A238_9AGAM</name>
<gene>
    <name evidence="2" type="ORF">SISSUDRAFT_1121948</name>
</gene>
<keyword evidence="3" id="KW-1185">Reference proteome</keyword>
<feature type="region of interest" description="Disordered" evidence="1">
    <location>
        <begin position="89"/>
        <end position="117"/>
    </location>
</feature>
<sequence>MEQDNNMLLIHEQQDHQDNLTAVDRQRMTFLAELTLLHQRCVAERGEPIPSHWLDDFPGYEQTDDTYFTWRIRLMKYLSEGIRINHDYPPENLPTEPIEGAEGAEGTEEAEGAEEAAGAEALRDELIREVLRIPAEQGMAEGLSSKAHTKWHLLILTTTRWLEVALDFKTLWAAIDFTQPDALVAAIRDFCQNTPITHIRHDISSLEVNNLEDLRTEIGVDPENVTDLSLTLNLSQIQVFEEFLHLANSPLTRTRLSIINDQTPYPADAAVPALQTTAPILIQLFLSQFHTPLYASLSPALDGCNDLQDLSIKTLDLAKMTPTTLILTLKNHCHLRIFRAAFQPQSRPMIAPEAEAAIEAAELPQPGDDKIVLDCLEYLGLGALSRRDVDTTLRPFMFRTQHKVELLVLPEDFVNHHGDLESQFLLPTVLHPHMARASYLKVTTRHALMTVTYGNADFMHTIFGVSPYGVRHRRPRAGALRWPSRTCEEIAQRFQSVEFVEVYGILPSTEQWRLLLENVVHHSHLAVSGPSADELLHSLSDSPHLGDGIHELRLWLLDYDDPLHPDLPDPPDDVIDQYMGRGREFASLASAFFRINSRRVNRMSTLTTRFYQDDAQRWVEGETQATQLSATDTRTIFPAQNLDEDGWIEDSPWYWTCLPPDAVTVHPDPRVSFLAA</sequence>